<feature type="compositionally biased region" description="Basic and acidic residues" evidence="11">
    <location>
        <begin position="607"/>
        <end position="619"/>
    </location>
</feature>
<evidence type="ECO:0000256" key="6">
    <source>
        <dbReference type="ARBA" id="ARBA00023212"/>
    </source>
</evidence>
<feature type="region of interest" description="Disordered" evidence="11">
    <location>
        <begin position="1306"/>
        <end position="1380"/>
    </location>
</feature>
<feature type="compositionally biased region" description="Low complexity" evidence="11">
    <location>
        <begin position="714"/>
        <end position="731"/>
    </location>
</feature>
<feature type="repeat" description="WD" evidence="10">
    <location>
        <begin position="313"/>
        <end position="347"/>
    </location>
</feature>
<evidence type="ECO:0000256" key="4">
    <source>
        <dbReference type="ARBA" id="ARBA00022737"/>
    </source>
</evidence>
<dbReference type="InterPro" id="IPR015943">
    <property type="entry name" value="WD40/YVTN_repeat-like_dom_sf"/>
</dbReference>
<evidence type="ECO:0000256" key="3">
    <source>
        <dbReference type="ARBA" id="ARBA00022574"/>
    </source>
</evidence>
<evidence type="ECO:0000256" key="2">
    <source>
        <dbReference type="ARBA" id="ARBA00022490"/>
    </source>
</evidence>
<dbReference type="SMART" id="SM00320">
    <property type="entry name" value="WD40"/>
    <property type="match status" value="3"/>
</dbReference>
<feature type="compositionally biased region" description="Low complexity" evidence="11">
    <location>
        <begin position="251"/>
        <end position="260"/>
    </location>
</feature>
<evidence type="ECO:0000313" key="12">
    <source>
        <dbReference type="EMBL" id="KAF5831522.1"/>
    </source>
</evidence>
<dbReference type="PANTHER" id="PTHR14885">
    <property type="entry name" value="CILIA- AND FLAGELLA-ASSOCIATED PROTEIN 43-RELATED"/>
    <property type="match status" value="1"/>
</dbReference>
<evidence type="ECO:0000256" key="8">
    <source>
        <dbReference type="ARBA" id="ARBA00023605"/>
    </source>
</evidence>
<keyword evidence="3 10" id="KW-0853">WD repeat</keyword>
<dbReference type="SUPFAM" id="SSF50978">
    <property type="entry name" value="WD40 repeat-like"/>
    <property type="match status" value="1"/>
</dbReference>
<feature type="region of interest" description="Disordered" evidence="11">
    <location>
        <begin position="706"/>
        <end position="741"/>
    </location>
</feature>
<feature type="region of interest" description="Disordered" evidence="11">
    <location>
        <begin position="162"/>
        <end position="181"/>
    </location>
</feature>
<dbReference type="InterPro" id="IPR036322">
    <property type="entry name" value="WD40_repeat_dom_sf"/>
</dbReference>
<dbReference type="PROSITE" id="PS50294">
    <property type="entry name" value="WD_REPEATS_REGION"/>
    <property type="match status" value="1"/>
</dbReference>
<dbReference type="Pfam" id="PF25828">
    <property type="entry name" value="CC_Cfap43"/>
    <property type="match status" value="2"/>
</dbReference>
<dbReference type="PANTHER" id="PTHR14885:SF1">
    <property type="entry name" value="CILIA- AND FLAGELLA-ASSOCIATED PROTEIN 43"/>
    <property type="match status" value="1"/>
</dbReference>
<keyword evidence="6" id="KW-0206">Cytoskeleton</keyword>
<feature type="region of interest" description="Disordered" evidence="11">
    <location>
        <begin position="891"/>
        <end position="961"/>
    </location>
</feature>
<gene>
    <name evidence="12" type="ORF">DUNSADRAFT_12995</name>
</gene>
<name>A0ABQ7GAA5_DUNSA</name>
<evidence type="ECO:0000256" key="7">
    <source>
        <dbReference type="ARBA" id="ARBA00023273"/>
    </source>
</evidence>
<keyword evidence="13" id="KW-1185">Reference proteome</keyword>
<feature type="region of interest" description="Disordered" evidence="11">
    <location>
        <begin position="251"/>
        <end position="299"/>
    </location>
</feature>
<evidence type="ECO:0000256" key="11">
    <source>
        <dbReference type="SAM" id="MobiDB-lite"/>
    </source>
</evidence>
<feature type="compositionally biased region" description="Low complexity" evidence="11">
    <location>
        <begin position="272"/>
        <end position="287"/>
    </location>
</feature>
<evidence type="ECO:0000256" key="1">
    <source>
        <dbReference type="ARBA" id="ARBA00004430"/>
    </source>
</evidence>
<reference evidence="12" key="1">
    <citation type="submission" date="2017-08" db="EMBL/GenBank/DDBJ databases">
        <authorList>
            <person name="Polle J.E."/>
            <person name="Barry K."/>
            <person name="Cushman J."/>
            <person name="Schmutz J."/>
            <person name="Tran D."/>
            <person name="Hathwaick L.T."/>
            <person name="Yim W.C."/>
            <person name="Jenkins J."/>
            <person name="Mckie-Krisberg Z.M."/>
            <person name="Prochnik S."/>
            <person name="Lindquist E."/>
            <person name="Dockter R.B."/>
            <person name="Adam C."/>
            <person name="Molina H."/>
            <person name="Bunkerborg J."/>
            <person name="Jin E."/>
            <person name="Buchheim M."/>
            <person name="Magnuson J."/>
        </authorList>
    </citation>
    <scope>NUCLEOTIDE SEQUENCE</scope>
    <source>
        <strain evidence="12">CCAP 19/18</strain>
    </source>
</reference>
<sequence length="1675" mass="181107">MDLHNSFGYACSALEYASEDEIVYICGNALVIQRLQSSSQRVIRGTSFGIQGFAVNRKHGLVALAEKGPNPAIHVHSVRDLQLLGSLRLDFPLGYTCLALSADGERLAVCGEEPHARISVYAWREVLTDVAHPTSTHCWYPGGLYVGTSTGHLYAALVPRPPLPPAPPAPHSTAPSTRPGISRAISTISNAGSAYARTDGAEDGEEGGGEEEERGEGGDQESAPRAPEGWQAQLMMDVWGTGSTPITALTQQAAQAQEPQPQDEEALDSLMQQQQQQQQHQQQQQQHLPLPKHEADTGSTYLGIPPQGVRVLVDSHVGRVSGLAAHLDGSGFVSCGADGTVRLWGLRQSGDDSRALGGVCTQLLARRAFSSAQTCLSVAPVTVNSEMALVGVLWRRRLHQAPLHSVAFSPDGAMLATAGKDNKLWFLSLNRDGTALPLGQVICPGEILCITWPEVHGVDDGVLVSLAAGAIACVRAPIELHAASRPTANEGLMLGPPDISTHLVRVESPLLSMVPVAGPQYGEVYGLGADQMVHRVVLPQDNHDWTGLRARPLRSLRRVCVHQRHQHPPLILCCCFHARCALLPIICAGSQPHSNGSGLADSTGEPGRPDSAIDEKAVGEEGEAEEGEEGRNPGYKGPLVTGIHDVLSQGVAAAAFDTRGRYLVSCGHDGSIFTFRLLIMAHITDQEVSSMGSLVVPGVQDADAFDEEGEAGEAESAAASRPTSNAARQRPGPAPGGPPIEKRLRALQDALAECVARNQSVPDLEKVPRTDFIIDRALLKELKAKADAAVKDSRVVAAQEGLIMEVTAARIRAMCWDAMLVRGQHIMPIMPNKSSDAGGANAGQAGTSLPEAVHNFPLLEDTKRKRQLAQLSFLRQVEIVEWGDTGAAYEEMRPPRLNAEGSSRSLVSAQSEAPSPKGPPPTGTLAPKGGSLAAGATPEPDHGSEGGTSNRQSTTDLGRSLGRDRWAIQDINGLMYSSFDLYSPTRKVTQAHFLIQKAQDLKIEFNNDWERLSRQKVSDVDKITDLNARLEDVLSDLEKLDIPVQQPAEQLKIAVTFPEDMSNVLTVVDEEVKDCIKTGVKESGGPEEGGGNSMGEGADAALDRGLRQMMGGTLASKQNKEQTYTLVKPDWMDGNPAFFTEMQQKEVQEFKKKERQLAEERTKRVNMLEVELRTLRSGLEALASQFNSNFKELASKRHVVAADIGAYEVAVLSLAAALEAASEAGEHKEQEVHQAMASANDTRTKVAIELSSKRRALTDVEAPLPELYAQEKLLDRNFRKEFADAQQHLGRLLQLYRMRVVAGHSPAREISQRHSAAHSQQQQQQQLQGSGLSPHAAAGAAASSTQQANSSPVHEGGRQPRTHRQSQTFAGKDSASQQPMQPAITGIQALQDARQAALLDAELQLRLKAGQLEVGLSSGSKEAGGLLAGTADALFVHRSVVEALNEQIRQRAVRNVEVLHAIKEFKKNIHLLEWDHKRCDTMVADIGERIRELQLLHVTRDMHAVFREGEAAASGTAAAAAAETNNLEAFGKQIEKLRKKATQERLHELKLINTEIIERTNRNAEIGRHLTGLSQVVEEQRRLRASMGSMDDGVRRMRSLVTHKKLKDIALAQADEVRALASELDHLRQHTYPTFIEPSPAGVADVRVDPQRASLRAPGGSLRGKHLTKSFGRLF</sequence>
<comment type="subcellular location">
    <subcellularLocation>
        <location evidence="1">Cytoplasm</location>
        <location evidence="1">Cytoskeleton</location>
        <location evidence="1">Cilium axoneme</location>
    </subcellularLocation>
</comment>
<keyword evidence="5" id="KW-0175">Coiled coil</keyword>
<feature type="compositionally biased region" description="Polar residues" evidence="11">
    <location>
        <begin position="1365"/>
        <end position="1380"/>
    </location>
</feature>
<proteinExistence type="inferred from homology"/>
<dbReference type="InterPro" id="IPR001680">
    <property type="entry name" value="WD40_rpt"/>
</dbReference>
<feature type="compositionally biased region" description="Polar residues" evidence="11">
    <location>
        <begin position="900"/>
        <end position="913"/>
    </location>
</feature>
<dbReference type="Proteomes" id="UP000815325">
    <property type="component" value="Unassembled WGS sequence"/>
</dbReference>
<comment type="caution">
    <text evidence="12">The sequence shown here is derived from an EMBL/GenBank/DDBJ whole genome shotgun (WGS) entry which is preliminary data.</text>
</comment>
<feature type="compositionally biased region" description="Low complexity" evidence="11">
    <location>
        <begin position="1313"/>
        <end position="1351"/>
    </location>
</feature>
<feature type="region of interest" description="Disordered" evidence="11">
    <location>
        <begin position="189"/>
        <end position="226"/>
    </location>
</feature>
<accession>A0ABQ7GAA5</accession>
<comment type="similarity">
    <text evidence="8">Belongs to the CFAP43 family.</text>
</comment>
<keyword evidence="4" id="KW-0677">Repeat</keyword>
<evidence type="ECO:0000313" key="13">
    <source>
        <dbReference type="Proteomes" id="UP000815325"/>
    </source>
</evidence>
<dbReference type="Pfam" id="PF00400">
    <property type="entry name" value="WD40"/>
    <property type="match status" value="3"/>
</dbReference>
<organism evidence="12 13">
    <name type="scientific">Dunaliella salina</name>
    <name type="common">Green alga</name>
    <name type="synonym">Protococcus salinus</name>
    <dbReference type="NCBI Taxonomy" id="3046"/>
    <lineage>
        <taxon>Eukaryota</taxon>
        <taxon>Viridiplantae</taxon>
        <taxon>Chlorophyta</taxon>
        <taxon>core chlorophytes</taxon>
        <taxon>Chlorophyceae</taxon>
        <taxon>CS clade</taxon>
        <taxon>Chlamydomonadales</taxon>
        <taxon>Dunaliellaceae</taxon>
        <taxon>Dunaliella</taxon>
    </lineage>
</organism>
<dbReference type="PROSITE" id="PS50082">
    <property type="entry name" value="WD_REPEATS_2"/>
    <property type="match status" value="2"/>
</dbReference>
<dbReference type="EMBL" id="MU069941">
    <property type="protein sequence ID" value="KAF5831522.1"/>
    <property type="molecule type" value="Genomic_DNA"/>
</dbReference>
<feature type="region of interest" description="Disordered" evidence="11">
    <location>
        <begin position="594"/>
        <end position="637"/>
    </location>
</feature>
<evidence type="ECO:0000256" key="5">
    <source>
        <dbReference type="ARBA" id="ARBA00023054"/>
    </source>
</evidence>
<protein>
    <recommendedName>
        <fullName evidence="9">Cilia- and flagella-associated protein 43</fullName>
    </recommendedName>
</protein>
<feature type="compositionally biased region" description="Polar residues" evidence="11">
    <location>
        <begin position="947"/>
        <end position="957"/>
    </location>
</feature>
<feature type="compositionally biased region" description="Acidic residues" evidence="11">
    <location>
        <begin position="201"/>
        <end position="214"/>
    </location>
</feature>
<evidence type="ECO:0000256" key="9">
    <source>
        <dbReference type="ARBA" id="ARBA00023662"/>
    </source>
</evidence>
<evidence type="ECO:0000256" key="10">
    <source>
        <dbReference type="PROSITE-ProRule" id="PRU00221"/>
    </source>
</evidence>
<keyword evidence="7" id="KW-0966">Cell projection</keyword>
<keyword evidence="2" id="KW-0963">Cytoplasm</keyword>
<dbReference type="Gene3D" id="2.130.10.10">
    <property type="entry name" value="YVTN repeat-like/Quinoprotein amine dehydrogenase"/>
    <property type="match status" value="2"/>
</dbReference>
<feature type="repeat" description="WD" evidence="10">
    <location>
        <begin position="396"/>
        <end position="424"/>
    </location>
</feature>